<proteinExistence type="predicted"/>
<dbReference type="Pfam" id="PF04956">
    <property type="entry name" value="TrbC"/>
    <property type="match status" value="1"/>
</dbReference>
<dbReference type="STRING" id="1357399.HMPREF2087_01455"/>
<sequence length="93" mass="10517">MKKLPKVFIPIIIMVLMPELASAADLPTMVTKIYQQVKTYLIPIATIVFVGLGIYFVKNLDRWKEIAVYAISIVFALLILMNADTIANWFANN</sequence>
<feature type="transmembrane region" description="Helical" evidence="1">
    <location>
        <begin position="39"/>
        <end position="57"/>
    </location>
</feature>
<organism evidence="2 3">
    <name type="scientific">Helicobacter canis NCTC 12740</name>
    <dbReference type="NCBI Taxonomy" id="1357399"/>
    <lineage>
        <taxon>Bacteria</taxon>
        <taxon>Pseudomonadati</taxon>
        <taxon>Campylobacterota</taxon>
        <taxon>Epsilonproteobacteria</taxon>
        <taxon>Campylobacterales</taxon>
        <taxon>Helicobacteraceae</taxon>
        <taxon>Helicobacter</taxon>
    </lineage>
</organism>
<dbReference type="HOGENOM" id="CLU_183670_0_0_7"/>
<dbReference type="InterPro" id="IPR007039">
    <property type="entry name" value="TrbC/VirB2"/>
</dbReference>
<dbReference type="PATRIC" id="fig|1357399.3.peg.1520"/>
<accession>V8CEV9</accession>
<gene>
    <name evidence="2" type="ORF">HMPREF2087_01455</name>
</gene>
<comment type="caution">
    <text evidence="2">The sequence shown here is derived from an EMBL/GenBank/DDBJ whole genome shotgun (WGS) entry which is preliminary data.</text>
</comment>
<keyword evidence="1" id="KW-0812">Transmembrane</keyword>
<reference evidence="2 3" key="1">
    <citation type="submission" date="2013-10" db="EMBL/GenBank/DDBJ databases">
        <title>The Genome Sequence of Helicobacter canis NCTC 12740.</title>
        <authorList>
            <consortium name="The Broad Institute Genomics Platform"/>
            <person name="Earl A."/>
            <person name="Fox J.G."/>
            <person name="Shen Z."/>
            <person name="Young S.K."/>
            <person name="Zeng Q."/>
            <person name="Gargeya S."/>
            <person name="Fitzgerald M."/>
            <person name="Abouelleil A."/>
            <person name="Alvarado L."/>
            <person name="Chapman S.B."/>
            <person name="Gainer-Dewar J."/>
            <person name="Goldberg J."/>
            <person name="Griggs A."/>
            <person name="Gujja S."/>
            <person name="Hansen M."/>
            <person name="Howarth C."/>
            <person name="Imamovic A."/>
            <person name="Ireland A."/>
            <person name="Larimer J."/>
            <person name="McCowan C."/>
            <person name="Murphy C."/>
            <person name="Pearson M."/>
            <person name="Poon T.W."/>
            <person name="Priest M."/>
            <person name="Roberts A."/>
            <person name="Saif S."/>
            <person name="Shea T."/>
            <person name="Sykes S."/>
            <person name="Wortman J."/>
            <person name="Nusbaum C."/>
            <person name="Birren B."/>
        </authorList>
    </citation>
    <scope>NUCLEOTIDE SEQUENCE [LARGE SCALE GENOMIC DNA]</scope>
    <source>
        <strain evidence="2 3">NCTC 12740</strain>
    </source>
</reference>
<evidence type="ECO:0000313" key="2">
    <source>
        <dbReference type="EMBL" id="ETD25627.1"/>
    </source>
</evidence>
<dbReference type="EMBL" id="AZJJ01000007">
    <property type="protein sequence ID" value="ETD25627.1"/>
    <property type="molecule type" value="Genomic_DNA"/>
</dbReference>
<keyword evidence="3" id="KW-1185">Reference proteome</keyword>
<dbReference type="RefSeq" id="WP_023930469.1">
    <property type="nucleotide sequence ID" value="NZ_KI669458.1"/>
</dbReference>
<protein>
    <recommendedName>
        <fullName evidence="4">VirB2 type IV secretion protein</fullName>
    </recommendedName>
</protein>
<evidence type="ECO:0008006" key="4">
    <source>
        <dbReference type="Google" id="ProtNLM"/>
    </source>
</evidence>
<dbReference type="AlphaFoldDB" id="V8CEV9"/>
<evidence type="ECO:0000313" key="3">
    <source>
        <dbReference type="Proteomes" id="UP000018688"/>
    </source>
</evidence>
<keyword evidence="1" id="KW-1133">Transmembrane helix</keyword>
<dbReference type="OrthoDB" id="5330004at2"/>
<dbReference type="Proteomes" id="UP000018688">
    <property type="component" value="Unassembled WGS sequence"/>
</dbReference>
<name>V8CEV9_9HELI</name>
<feature type="transmembrane region" description="Helical" evidence="1">
    <location>
        <begin position="66"/>
        <end position="91"/>
    </location>
</feature>
<keyword evidence="1" id="KW-0472">Membrane</keyword>
<evidence type="ECO:0000256" key="1">
    <source>
        <dbReference type="SAM" id="Phobius"/>
    </source>
</evidence>